<accession>A0A0B5CGB3</accession>
<name>A0A0B5CGB3_NEIEG</name>
<reference evidence="2" key="1">
    <citation type="submission" date="2014-05" db="EMBL/GenBank/DDBJ databases">
        <title>Complete Genome sequence of Neisseria elongata subsp. glycolytica.</title>
        <authorList>
            <person name="Veyrier F.J."/>
            <person name="Taha M.-K."/>
        </authorList>
    </citation>
    <scope>NUCLEOTIDE SEQUENCE [LARGE SCALE GENOMIC DNA]</scope>
    <source>
        <strain evidence="2">ATCC 29315</strain>
    </source>
</reference>
<evidence type="ECO:0000313" key="2">
    <source>
        <dbReference type="Proteomes" id="UP000031392"/>
    </source>
</evidence>
<protein>
    <submittedName>
        <fullName evidence="1">Uncharacterized protein</fullName>
    </submittedName>
</protein>
<dbReference type="RefSeq" id="WP_041961323.1">
    <property type="nucleotide sequence ID" value="NZ_CP007726.1"/>
</dbReference>
<dbReference type="Proteomes" id="UP000031392">
    <property type="component" value="Chromosome"/>
</dbReference>
<gene>
    <name evidence="1" type="ORF">NELON_03640</name>
</gene>
<dbReference type="KEGG" id="nel:NELON_03640"/>
<dbReference type="HOGENOM" id="CLU_1260045_0_0_4"/>
<sequence length="216" mass="25230">MEFLKTILVVVITGWIGNKITQIFQEKSFRNQQKVKNAETEMERITEISTRLIQAASKRRFALQNLVDELIGNKDIERDDITSLRKNYRETVQVWNGELQLLMLELSSLSLDNLAMRLEDSVHRQFVLAHQDIKSYLVNQEKNKLDDIVSRLNQVYASTQNINNTLIKEAHNKKEEILHGDTEKLSIWNLDKAPNWILFVAIFHSTPNNLRIPRSF</sequence>
<organism evidence="1 2">
    <name type="scientific">Neisseria elongata subsp. glycolytica ATCC 29315</name>
    <dbReference type="NCBI Taxonomy" id="546263"/>
    <lineage>
        <taxon>Bacteria</taxon>
        <taxon>Pseudomonadati</taxon>
        <taxon>Pseudomonadota</taxon>
        <taxon>Betaproteobacteria</taxon>
        <taxon>Neisseriales</taxon>
        <taxon>Neisseriaceae</taxon>
        <taxon>Neisseria</taxon>
    </lineage>
</organism>
<dbReference type="PATRIC" id="fig|546263.7.peg.769"/>
<keyword evidence="2" id="KW-1185">Reference proteome</keyword>
<reference evidence="1 2" key="2">
    <citation type="journal article" date="2015" name="PLoS Genet.">
        <title>Common Cell Shape Evolution of Two Nasopharyngeal Pathogens.</title>
        <authorList>
            <person name="Veyrier F.J."/>
            <person name="Biais N."/>
            <person name="Morales P."/>
            <person name="Belkacem N."/>
            <person name="Guilhen C."/>
            <person name="Ranjeva S."/>
            <person name="Sismeiro O."/>
            <person name="Pehau-Arnaudet G."/>
            <person name="Rocha E.P."/>
            <person name="Werts C."/>
            <person name="Taha M.K."/>
            <person name="Boneca I.G."/>
        </authorList>
    </citation>
    <scope>NUCLEOTIDE SEQUENCE [LARGE SCALE GENOMIC DNA]</scope>
    <source>
        <strain evidence="1 2">ATCC 29315</strain>
    </source>
</reference>
<dbReference type="EMBL" id="CP007726">
    <property type="protein sequence ID" value="AJE18063.1"/>
    <property type="molecule type" value="Genomic_DNA"/>
</dbReference>
<proteinExistence type="predicted"/>
<evidence type="ECO:0000313" key="1">
    <source>
        <dbReference type="EMBL" id="AJE18063.1"/>
    </source>
</evidence>
<dbReference type="AlphaFoldDB" id="A0A0B5CGB3"/>